<gene>
    <name evidence="1" type="ORF">M3M40_07265</name>
</gene>
<dbReference type="EMBL" id="CP097120">
    <property type="protein sequence ID" value="USS89979.1"/>
    <property type="molecule type" value="Genomic_DNA"/>
</dbReference>
<protein>
    <submittedName>
        <fullName evidence="1">Uncharacterized protein</fullName>
    </submittedName>
</protein>
<keyword evidence="2" id="KW-1185">Reference proteome</keyword>
<proteinExistence type="predicted"/>
<dbReference type="Proteomes" id="UP001055911">
    <property type="component" value="Plasmid p1unnamed"/>
</dbReference>
<reference evidence="1" key="1">
    <citation type="submission" date="2022-05" db="EMBL/GenBank/DDBJ databases">
        <authorList>
            <person name="Oliphant S.A."/>
            <person name="Watson-Haigh N.S."/>
            <person name="Sumby K.M."/>
            <person name="Gardner J.M."/>
            <person name="Jiranek V."/>
        </authorList>
    </citation>
    <scope>NUCLEOTIDE SEQUENCE</scope>
    <source>
        <strain evidence="1">KI4_B1</strain>
        <plasmid evidence="1">p1unnamed</plasmid>
    </source>
</reference>
<accession>A0A9Q8ZQV8</accession>
<keyword evidence="1" id="KW-0614">Plasmid</keyword>
<dbReference type="RefSeq" id="WP_252767525.1">
    <property type="nucleotide sequence ID" value="NZ_CP097120.1"/>
</dbReference>
<dbReference type="AlphaFoldDB" id="A0A9Q8ZQV8"/>
<sequence>MTKTNDTRDLERRLWNYTHSGVGHAYGCFEVTIGVSVYNSKRQIVDFLSYYKNDFRAYEIKVTLADLNSKNSLSLVGDFNYLVLTKELWDKIEKMKQKPEALFYAGVMIPKDDDTLQCVRKSGHPTVTFGKKALLMESMVRSMDRELNKTYREKMYDEI</sequence>
<name>A0A9Q8ZQV8_9LACO</name>
<evidence type="ECO:0000313" key="1">
    <source>
        <dbReference type="EMBL" id="USS89979.1"/>
    </source>
</evidence>
<organism evidence="1 2">
    <name type="scientific">Fructilactobacillus cliffordii</name>
    <dbReference type="NCBI Taxonomy" id="2940299"/>
    <lineage>
        <taxon>Bacteria</taxon>
        <taxon>Bacillati</taxon>
        <taxon>Bacillota</taxon>
        <taxon>Bacilli</taxon>
        <taxon>Lactobacillales</taxon>
        <taxon>Lactobacillaceae</taxon>
        <taxon>Fructilactobacillus</taxon>
    </lineage>
</organism>
<geneLocation type="plasmid" evidence="1 2">
    <name>p1unnamed</name>
</geneLocation>
<evidence type="ECO:0000313" key="2">
    <source>
        <dbReference type="Proteomes" id="UP001055911"/>
    </source>
</evidence>